<feature type="transmembrane region" description="Helical" evidence="1">
    <location>
        <begin position="16"/>
        <end position="48"/>
    </location>
</feature>
<name>A0A1I6WLR9_9GAMM</name>
<evidence type="ECO:0000313" key="3">
    <source>
        <dbReference type="Proteomes" id="UP000182827"/>
    </source>
</evidence>
<reference evidence="3" key="1">
    <citation type="submission" date="2016-10" db="EMBL/GenBank/DDBJ databases">
        <authorList>
            <person name="Varghese N."/>
            <person name="Submissions S."/>
        </authorList>
    </citation>
    <scope>NUCLEOTIDE SEQUENCE [LARGE SCALE GENOMIC DNA]</scope>
    <source>
        <strain evidence="3">ANC 5076</strain>
    </source>
</reference>
<feature type="transmembrane region" description="Helical" evidence="1">
    <location>
        <begin position="141"/>
        <end position="162"/>
    </location>
</feature>
<accession>A0A1I6WLR9</accession>
<dbReference type="AlphaFoldDB" id="A0A1I6WLR9"/>
<dbReference type="Pfam" id="PF03350">
    <property type="entry name" value="UPF0114"/>
    <property type="match status" value="1"/>
</dbReference>
<proteinExistence type="predicted"/>
<evidence type="ECO:0000313" key="2">
    <source>
        <dbReference type="EMBL" id="SFT26958.1"/>
    </source>
</evidence>
<keyword evidence="1" id="KW-1133">Transmembrane helix</keyword>
<keyword evidence="1" id="KW-0812">Transmembrane</keyword>
<dbReference type="InterPro" id="IPR005134">
    <property type="entry name" value="UPF0114"/>
</dbReference>
<organism evidence="2 3">
    <name type="scientific">Acinetobacter bohemicus</name>
    <dbReference type="NCBI Taxonomy" id="1435036"/>
    <lineage>
        <taxon>Bacteria</taxon>
        <taxon>Pseudomonadati</taxon>
        <taxon>Pseudomonadota</taxon>
        <taxon>Gammaproteobacteria</taxon>
        <taxon>Moraxellales</taxon>
        <taxon>Moraxellaceae</taxon>
        <taxon>Acinetobacter</taxon>
    </lineage>
</organism>
<feature type="transmembrane region" description="Helical" evidence="1">
    <location>
        <begin position="68"/>
        <end position="90"/>
    </location>
</feature>
<dbReference type="EMBL" id="FOZU01000094">
    <property type="protein sequence ID" value="SFT26958.1"/>
    <property type="molecule type" value="Genomic_DNA"/>
</dbReference>
<protein>
    <submittedName>
        <fullName evidence="2">Uncharacterized membrane protein YqhA</fullName>
    </submittedName>
</protein>
<evidence type="ECO:0000256" key="1">
    <source>
        <dbReference type="SAM" id="Phobius"/>
    </source>
</evidence>
<feature type="transmembrane region" description="Helical" evidence="1">
    <location>
        <begin position="111"/>
        <end position="129"/>
    </location>
</feature>
<gene>
    <name evidence="2" type="ORF">SAMN05444586_10941</name>
</gene>
<sequence>KGCYQVLQNFFEKSRFLVIIVIINCIISSIFLYLSTIYLLIDAIIFIIKNIYATNFEVKIVVVKFLKILDVSLIAITFHLISAGFYKLFIQQAIFDNSYFLKTLSINKFHDLKVIILHVSIIVIVILFLEDIVVFGGTLANLYAGISSSLVILAIIFTCKLLDNDHHKDDE</sequence>
<dbReference type="Proteomes" id="UP000182827">
    <property type="component" value="Unassembled WGS sequence"/>
</dbReference>
<feature type="non-terminal residue" evidence="2">
    <location>
        <position position="1"/>
    </location>
</feature>
<keyword evidence="1" id="KW-0472">Membrane</keyword>
<keyword evidence="3" id="KW-1185">Reference proteome</keyword>